<name>A0AAD7HEH1_9AGAR</name>
<protein>
    <recommendedName>
        <fullName evidence="3">F-box domain-containing protein</fullName>
    </recommendedName>
</protein>
<dbReference type="Proteomes" id="UP001215598">
    <property type="component" value="Unassembled WGS sequence"/>
</dbReference>
<evidence type="ECO:0000313" key="2">
    <source>
        <dbReference type="Proteomes" id="UP001215598"/>
    </source>
</evidence>
<evidence type="ECO:0000313" key="1">
    <source>
        <dbReference type="EMBL" id="KAJ7718897.1"/>
    </source>
</evidence>
<gene>
    <name evidence="1" type="ORF">B0H16DRAFT_1897432</name>
</gene>
<dbReference type="AlphaFoldDB" id="A0AAD7HEH1"/>
<accession>A0AAD7HEH1</accession>
<evidence type="ECO:0008006" key="3">
    <source>
        <dbReference type="Google" id="ProtNLM"/>
    </source>
</evidence>
<keyword evidence="2" id="KW-1185">Reference proteome</keyword>
<organism evidence="1 2">
    <name type="scientific">Mycena metata</name>
    <dbReference type="NCBI Taxonomy" id="1033252"/>
    <lineage>
        <taxon>Eukaryota</taxon>
        <taxon>Fungi</taxon>
        <taxon>Dikarya</taxon>
        <taxon>Basidiomycota</taxon>
        <taxon>Agaricomycotina</taxon>
        <taxon>Agaricomycetes</taxon>
        <taxon>Agaricomycetidae</taxon>
        <taxon>Agaricales</taxon>
        <taxon>Marasmiineae</taxon>
        <taxon>Mycenaceae</taxon>
        <taxon>Mycena</taxon>
    </lineage>
</organism>
<reference evidence="1" key="1">
    <citation type="submission" date="2023-03" db="EMBL/GenBank/DDBJ databases">
        <title>Massive genome expansion in bonnet fungi (Mycena s.s.) driven by repeated elements and novel gene families across ecological guilds.</title>
        <authorList>
            <consortium name="Lawrence Berkeley National Laboratory"/>
            <person name="Harder C.B."/>
            <person name="Miyauchi S."/>
            <person name="Viragh M."/>
            <person name="Kuo A."/>
            <person name="Thoen E."/>
            <person name="Andreopoulos B."/>
            <person name="Lu D."/>
            <person name="Skrede I."/>
            <person name="Drula E."/>
            <person name="Henrissat B."/>
            <person name="Morin E."/>
            <person name="Kohler A."/>
            <person name="Barry K."/>
            <person name="LaButti K."/>
            <person name="Morin E."/>
            <person name="Salamov A."/>
            <person name="Lipzen A."/>
            <person name="Mereny Z."/>
            <person name="Hegedus B."/>
            <person name="Baldrian P."/>
            <person name="Stursova M."/>
            <person name="Weitz H."/>
            <person name="Taylor A."/>
            <person name="Grigoriev I.V."/>
            <person name="Nagy L.G."/>
            <person name="Martin F."/>
            <person name="Kauserud H."/>
        </authorList>
    </citation>
    <scope>NUCLEOTIDE SEQUENCE</scope>
    <source>
        <strain evidence="1">CBHHK182m</strain>
    </source>
</reference>
<proteinExistence type="predicted"/>
<comment type="caution">
    <text evidence="1">The sequence shown here is derived from an EMBL/GenBank/DDBJ whole genome shotgun (WGS) entry which is preliminary data.</text>
</comment>
<dbReference type="EMBL" id="JARKIB010000259">
    <property type="protein sequence ID" value="KAJ7718897.1"/>
    <property type="molecule type" value="Genomic_DNA"/>
</dbReference>
<sequence length="283" mass="31616">MSSSSPAADLATELLAEIFILCLPTNTLRPATGLLRPHFIVPSAADAPLLLCAVCRRWRSIATGLATLWTSLNSQDILNPELVEVWLARATTHGLSLRIATPVDPAGRFMITIPVHPPALLSPGQYRFVMHRHLPVLLPLIYRCKHLEIVDWPLPGVFTRQVPAAPELETLSVAVRCNDTGAAAWVSRLIAQAPNLIHLHWQGPPTAETWERLTHVSWDINENCEHIEQKLAQLAIGCVQHLRIELYRWDEDQLFFGSETIIYSLPTVTTFSRQLLTSYPSPI</sequence>